<dbReference type="EMBL" id="JACGWJ010000003">
    <property type="protein sequence ID" value="KAL0430274.1"/>
    <property type="molecule type" value="Genomic_DNA"/>
</dbReference>
<evidence type="ECO:0000313" key="1">
    <source>
        <dbReference type="EMBL" id="KAL0430274.1"/>
    </source>
</evidence>
<name>A0AAW2VMQ1_SESRA</name>
<reference evidence="1" key="1">
    <citation type="submission" date="2020-06" db="EMBL/GenBank/DDBJ databases">
        <authorList>
            <person name="Li T."/>
            <person name="Hu X."/>
            <person name="Zhang T."/>
            <person name="Song X."/>
            <person name="Zhang H."/>
            <person name="Dai N."/>
            <person name="Sheng W."/>
            <person name="Hou X."/>
            <person name="Wei L."/>
        </authorList>
    </citation>
    <scope>NUCLEOTIDE SEQUENCE</scope>
    <source>
        <strain evidence="1">G02</strain>
        <tissue evidence="1">Leaf</tissue>
    </source>
</reference>
<reference evidence="1" key="2">
    <citation type="journal article" date="2024" name="Plant">
        <title>Genomic evolution and insights into agronomic trait innovations of Sesamum species.</title>
        <authorList>
            <person name="Miao H."/>
            <person name="Wang L."/>
            <person name="Qu L."/>
            <person name="Liu H."/>
            <person name="Sun Y."/>
            <person name="Le M."/>
            <person name="Wang Q."/>
            <person name="Wei S."/>
            <person name="Zheng Y."/>
            <person name="Lin W."/>
            <person name="Duan Y."/>
            <person name="Cao H."/>
            <person name="Xiong S."/>
            <person name="Wang X."/>
            <person name="Wei L."/>
            <person name="Li C."/>
            <person name="Ma Q."/>
            <person name="Ju M."/>
            <person name="Zhao R."/>
            <person name="Li G."/>
            <person name="Mu C."/>
            <person name="Tian Q."/>
            <person name="Mei H."/>
            <person name="Zhang T."/>
            <person name="Gao T."/>
            <person name="Zhang H."/>
        </authorList>
    </citation>
    <scope>NUCLEOTIDE SEQUENCE</scope>
    <source>
        <strain evidence="1">G02</strain>
    </source>
</reference>
<gene>
    <name evidence="1" type="ORF">Sradi_0653400</name>
</gene>
<protein>
    <submittedName>
        <fullName evidence="1">Mitochondrial protein</fullName>
    </submittedName>
</protein>
<organism evidence="1">
    <name type="scientific">Sesamum radiatum</name>
    <name type="common">Black benniseed</name>
    <dbReference type="NCBI Taxonomy" id="300843"/>
    <lineage>
        <taxon>Eukaryota</taxon>
        <taxon>Viridiplantae</taxon>
        <taxon>Streptophyta</taxon>
        <taxon>Embryophyta</taxon>
        <taxon>Tracheophyta</taxon>
        <taxon>Spermatophyta</taxon>
        <taxon>Magnoliopsida</taxon>
        <taxon>eudicotyledons</taxon>
        <taxon>Gunneridae</taxon>
        <taxon>Pentapetalae</taxon>
        <taxon>asterids</taxon>
        <taxon>lamiids</taxon>
        <taxon>Lamiales</taxon>
        <taxon>Pedaliaceae</taxon>
        <taxon>Sesamum</taxon>
    </lineage>
</organism>
<comment type="caution">
    <text evidence="1">The sequence shown here is derived from an EMBL/GenBank/DDBJ whole genome shotgun (WGS) entry which is preliminary data.</text>
</comment>
<accession>A0AAW2VMQ1</accession>
<sequence>MLAKQMWRIIATPHSLLSSVLRARYFPDGQVLTAVSGRNPSFTWRSILAAQHVVRGGLRWRIGLGRSVHIWDDPWIPRPFSFRILTPRYVNAPNSRVCDLIDASTKAWNCSLVHELFWRDEAELILAIPISALDGEDFIVWHHTSGGKFSVRSAYHVAASLANQSQPSSSLPSSPFGKFYGMLMSPKRFVFLHGDWHRIPF</sequence>
<proteinExistence type="predicted"/>
<dbReference type="AlphaFoldDB" id="A0AAW2VMQ1"/>